<organism evidence="3 4">
    <name type="scientific">Hymenobacter rigui</name>
    <dbReference type="NCBI Taxonomy" id="334424"/>
    <lineage>
        <taxon>Bacteria</taxon>
        <taxon>Pseudomonadati</taxon>
        <taxon>Bacteroidota</taxon>
        <taxon>Cytophagia</taxon>
        <taxon>Cytophagales</taxon>
        <taxon>Hymenobacteraceae</taxon>
        <taxon>Hymenobacter</taxon>
    </lineage>
</organism>
<evidence type="ECO:0000313" key="3">
    <source>
        <dbReference type="EMBL" id="RSK47542.1"/>
    </source>
</evidence>
<dbReference type="PANTHER" id="PTHR32060">
    <property type="entry name" value="TAIL-SPECIFIC PROTEASE"/>
    <property type="match status" value="1"/>
</dbReference>
<feature type="signal peptide" evidence="1">
    <location>
        <begin position="1"/>
        <end position="21"/>
    </location>
</feature>
<dbReference type="PANTHER" id="PTHR32060:SF30">
    <property type="entry name" value="CARBOXY-TERMINAL PROCESSING PROTEASE CTPA"/>
    <property type="match status" value="1"/>
</dbReference>
<dbReference type="EMBL" id="RWIT01000008">
    <property type="protein sequence ID" value="RSK47542.1"/>
    <property type="molecule type" value="Genomic_DNA"/>
</dbReference>
<evidence type="ECO:0000259" key="2">
    <source>
        <dbReference type="SMART" id="SM00245"/>
    </source>
</evidence>
<dbReference type="Pfam" id="PF03572">
    <property type="entry name" value="Peptidase_S41"/>
    <property type="match status" value="1"/>
</dbReference>
<gene>
    <name evidence="3" type="ORF">EI291_14890</name>
</gene>
<sequence length="573" mass="63001">MLPIRYVWLLLLTFCAGALRAQTPALPASAPAIQASPAAQSLTPRQVAGVAALGQLWGLLKYHHPAVAAGQQDWDAALLRQLPALLACRTTAEQRQLLRGWVRSLGEVPACPSCATPPALPVHTTPDLRWARESRVFDSALRRQLVYIQANRYQGEPYYVGKLPAGNASFPHEEAYANQACPDVGLRILALCRFWNMVEYYSPYKELAARPWARVLPELLPVFVAADTPLRYRHAVLRLLGELQDGHATLAPDALLDQEAGAYLVPAVVQFIGEQAVVRHVRQDGIGQPSPLAPGDIITHLNSVPVAELIRRRLPETPGSNRPARLRLIARELLFIPTPTLTLDLLREGRPLRVQAEARLYSTLTPVPRAAADSLYRFLTPTVGYIDMAQVRRDKLPRMMQTFRQTRGLIIDLRNYPGDFVAGQLPGYFLREPATFARYAQFDTRAPGRFLRADPDTVYPQAGPGLPYTGRVVVLVNEITLSQGEFTAMTLRATPNCTILGSQTAGADGNRCSITLPGGLKTGMSGIGVYYPDGRPTQGLGIVPDVVVQPTPDGLRAGRDELRERALELLQRQ</sequence>
<evidence type="ECO:0000313" key="4">
    <source>
        <dbReference type="Proteomes" id="UP000273500"/>
    </source>
</evidence>
<feature type="chain" id="PRO_5019223080" description="Tail specific protease domain-containing protein" evidence="1">
    <location>
        <begin position="22"/>
        <end position="573"/>
    </location>
</feature>
<keyword evidence="4" id="KW-1185">Reference proteome</keyword>
<dbReference type="GO" id="GO:0030288">
    <property type="term" value="C:outer membrane-bounded periplasmic space"/>
    <property type="evidence" value="ECO:0007669"/>
    <property type="project" value="TreeGrafter"/>
</dbReference>
<feature type="domain" description="Tail specific protease" evidence="2">
    <location>
        <begin position="338"/>
        <end position="549"/>
    </location>
</feature>
<comment type="caution">
    <text evidence="3">The sequence shown here is derived from an EMBL/GenBank/DDBJ whole genome shotgun (WGS) entry which is preliminary data.</text>
</comment>
<dbReference type="InterPro" id="IPR005151">
    <property type="entry name" value="Tail-specific_protease"/>
</dbReference>
<evidence type="ECO:0000256" key="1">
    <source>
        <dbReference type="SAM" id="SignalP"/>
    </source>
</evidence>
<dbReference type="SUPFAM" id="SSF52096">
    <property type="entry name" value="ClpP/crotonase"/>
    <property type="match status" value="1"/>
</dbReference>
<name>A0A428KM66_9BACT</name>
<dbReference type="GO" id="GO:0004175">
    <property type="term" value="F:endopeptidase activity"/>
    <property type="evidence" value="ECO:0007669"/>
    <property type="project" value="TreeGrafter"/>
</dbReference>
<reference evidence="3 4" key="1">
    <citation type="submission" date="2018-12" db="EMBL/GenBank/DDBJ databases">
        <authorList>
            <person name="Feng G."/>
            <person name="Zhu H."/>
        </authorList>
    </citation>
    <scope>NUCLEOTIDE SEQUENCE [LARGE SCALE GENOMIC DNA]</scope>
    <source>
        <strain evidence="3 4">KCTC 12533</strain>
    </source>
</reference>
<dbReference type="CDD" id="cd07562">
    <property type="entry name" value="Peptidase_S41_TRI"/>
    <property type="match status" value="1"/>
</dbReference>
<dbReference type="AlphaFoldDB" id="A0A428KM66"/>
<protein>
    <recommendedName>
        <fullName evidence="2">Tail specific protease domain-containing protein</fullName>
    </recommendedName>
</protein>
<proteinExistence type="predicted"/>
<keyword evidence="1" id="KW-0732">Signal</keyword>
<dbReference type="RefSeq" id="WP_125421502.1">
    <property type="nucleotide sequence ID" value="NZ_RWIT01000008.1"/>
</dbReference>
<dbReference type="GO" id="GO:0008236">
    <property type="term" value="F:serine-type peptidase activity"/>
    <property type="evidence" value="ECO:0007669"/>
    <property type="project" value="InterPro"/>
</dbReference>
<dbReference type="SMART" id="SM00245">
    <property type="entry name" value="TSPc"/>
    <property type="match status" value="1"/>
</dbReference>
<dbReference type="GO" id="GO:0007165">
    <property type="term" value="P:signal transduction"/>
    <property type="evidence" value="ECO:0007669"/>
    <property type="project" value="TreeGrafter"/>
</dbReference>
<dbReference type="InterPro" id="IPR029045">
    <property type="entry name" value="ClpP/crotonase-like_dom_sf"/>
</dbReference>
<dbReference type="Gene3D" id="3.90.226.10">
    <property type="entry name" value="2-enoyl-CoA Hydratase, Chain A, domain 1"/>
    <property type="match status" value="1"/>
</dbReference>
<dbReference type="Proteomes" id="UP000273500">
    <property type="component" value="Unassembled WGS sequence"/>
</dbReference>
<dbReference type="OrthoDB" id="5379939at2"/>
<dbReference type="GO" id="GO:0006508">
    <property type="term" value="P:proteolysis"/>
    <property type="evidence" value="ECO:0007669"/>
    <property type="project" value="InterPro"/>
</dbReference>
<accession>A0A428KM66</accession>